<accession>A0A1C0YC65</accession>
<sequence>MKILVLLKQTFDTEEEIVLVNNALNESGVKYVINPYDEYALEQAVLLKEQQGAEVTVVTAGPVRAEEALRTAIAVGADRAVLIDDESLAGDEYTISKVLVAFAKQESYDLILAGHMSVDDGAAQIGPRVAEELGLPHISTITSLVIDGQTARAEKDVEGDLETIEVTLPVLLTAQQGLNEPRYPTLPGIMKAKKKPIERVTAADLGIDTAAIASKTAILNQYLPEKKTAGRILTGELAEQAAELVDVLRNEVKVV</sequence>
<reference evidence="10 11" key="1">
    <citation type="submission" date="2016-07" db="EMBL/GenBank/DDBJ databases">
        <title>Caryophanon tenue genome sequencing.</title>
        <authorList>
            <person name="Verma A."/>
            <person name="Pal Y."/>
            <person name="Krishnamurthi S."/>
        </authorList>
    </citation>
    <scope>NUCLEOTIDE SEQUENCE [LARGE SCALE GENOMIC DNA]</scope>
    <source>
        <strain evidence="10 11">DSM 14152</strain>
    </source>
</reference>
<dbReference type="Pfam" id="PF01012">
    <property type="entry name" value="ETF"/>
    <property type="match status" value="1"/>
</dbReference>
<dbReference type="STRING" id="33978.A6M13_04130"/>
<comment type="similarity">
    <text evidence="1">Belongs to the ETF beta-subunit/FixA family.</text>
</comment>
<dbReference type="InterPro" id="IPR014730">
    <property type="entry name" value="ETF_a/b_N"/>
</dbReference>
<keyword evidence="4" id="KW-0813">Transport</keyword>
<dbReference type="RefSeq" id="WP_066546196.1">
    <property type="nucleotide sequence ID" value="NZ_MASJ01000023.1"/>
</dbReference>
<organism evidence="10 11">
    <name type="scientific">Caryophanon tenue</name>
    <dbReference type="NCBI Taxonomy" id="33978"/>
    <lineage>
        <taxon>Bacteria</taxon>
        <taxon>Bacillati</taxon>
        <taxon>Bacillota</taxon>
        <taxon>Bacilli</taxon>
        <taxon>Bacillales</taxon>
        <taxon>Caryophanaceae</taxon>
        <taxon>Caryophanon</taxon>
    </lineage>
</organism>
<evidence type="ECO:0000256" key="2">
    <source>
        <dbReference type="ARBA" id="ARBA00011355"/>
    </source>
</evidence>
<dbReference type="AlphaFoldDB" id="A0A1C0YC65"/>
<keyword evidence="5" id="KW-0249">Electron transport</keyword>
<dbReference type="InterPro" id="IPR000049">
    <property type="entry name" value="ET-Flavoprotein_bsu_CS"/>
</dbReference>
<evidence type="ECO:0000259" key="9">
    <source>
        <dbReference type="SMART" id="SM00893"/>
    </source>
</evidence>
<evidence type="ECO:0000256" key="7">
    <source>
        <dbReference type="ARBA" id="ARBA00042002"/>
    </source>
</evidence>
<feature type="domain" description="Electron transfer flavoprotein alpha/beta-subunit N-terminal" evidence="9">
    <location>
        <begin position="21"/>
        <end position="209"/>
    </location>
</feature>
<name>A0A1C0YC65_9BACL</name>
<dbReference type="OrthoDB" id="9804960at2"/>
<dbReference type="PIRSF" id="PIRSF000090">
    <property type="entry name" value="Beta-ETF"/>
    <property type="match status" value="1"/>
</dbReference>
<dbReference type="PANTHER" id="PTHR21294">
    <property type="entry name" value="ELECTRON TRANSFER FLAVOPROTEIN BETA-SUBUNIT"/>
    <property type="match status" value="1"/>
</dbReference>
<protein>
    <recommendedName>
        <fullName evidence="3">Electron transfer flavoprotein subunit beta</fullName>
    </recommendedName>
    <alternativeName>
        <fullName evidence="7">Electron transfer flavoprotein small subunit</fullName>
    </alternativeName>
</protein>
<comment type="cofactor">
    <cofactor evidence="8">
        <name>AMP</name>
        <dbReference type="ChEBI" id="CHEBI:456215"/>
    </cofactor>
</comment>
<gene>
    <name evidence="10" type="ORF">A6M13_04130</name>
</gene>
<comment type="caution">
    <text evidence="10">The sequence shown here is derived from an EMBL/GenBank/DDBJ whole genome shotgun (WGS) entry which is preliminary data.</text>
</comment>
<dbReference type="GO" id="GO:0009055">
    <property type="term" value="F:electron transfer activity"/>
    <property type="evidence" value="ECO:0007669"/>
    <property type="project" value="InterPro"/>
</dbReference>
<dbReference type="CDD" id="cd01714">
    <property type="entry name" value="ETF_beta"/>
    <property type="match status" value="1"/>
</dbReference>
<comment type="subunit">
    <text evidence="2">Heterodimer of an alpha and a beta subunit.</text>
</comment>
<comment type="function">
    <text evidence="6">The electron transfer flavoprotein serves as a specific electron acceptor for other dehydrogenases. It transfers the electrons to the main respiratory chain via ETF-ubiquinone oxidoreductase (ETF dehydrogenase).</text>
</comment>
<dbReference type="SUPFAM" id="SSF52402">
    <property type="entry name" value="Adenine nucleotide alpha hydrolases-like"/>
    <property type="match status" value="1"/>
</dbReference>
<evidence type="ECO:0000256" key="8">
    <source>
        <dbReference type="ARBA" id="ARBA00049933"/>
    </source>
</evidence>
<proteinExistence type="inferred from homology"/>
<dbReference type="Gene3D" id="3.40.50.620">
    <property type="entry name" value="HUPs"/>
    <property type="match status" value="1"/>
</dbReference>
<evidence type="ECO:0000313" key="10">
    <source>
        <dbReference type="EMBL" id="OCS84776.1"/>
    </source>
</evidence>
<dbReference type="GO" id="GO:0005829">
    <property type="term" value="C:cytosol"/>
    <property type="evidence" value="ECO:0007669"/>
    <property type="project" value="TreeGrafter"/>
</dbReference>
<dbReference type="InterPro" id="IPR012255">
    <property type="entry name" value="ETF_b"/>
</dbReference>
<evidence type="ECO:0000256" key="6">
    <source>
        <dbReference type="ARBA" id="ARBA00025649"/>
    </source>
</evidence>
<dbReference type="PANTHER" id="PTHR21294:SF8">
    <property type="entry name" value="ELECTRON TRANSFER FLAVOPROTEIN SUBUNIT BETA"/>
    <property type="match status" value="1"/>
</dbReference>
<dbReference type="EMBL" id="MASJ01000023">
    <property type="protein sequence ID" value="OCS84776.1"/>
    <property type="molecule type" value="Genomic_DNA"/>
</dbReference>
<dbReference type="InterPro" id="IPR033948">
    <property type="entry name" value="ETF_beta_N"/>
</dbReference>
<dbReference type="Proteomes" id="UP000093199">
    <property type="component" value="Unassembled WGS sequence"/>
</dbReference>
<evidence type="ECO:0000256" key="4">
    <source>
        <dbReference type="ARBA" id="ARBA00022448"/>
    </source>
</evidence>
<dbReference type="InterPro" id="IPR014729">
    <property type="entry name" value="Rossmann-like_a/b/a_fold"/>
</dbReference>
<evidence type="ECO:0000256" key="1">
    <source>
        <dbReference type="ARBA" id="ARBA00007557"/>
    </source>
</evidence>
<evidence type="ECO:0000256" key="3">
    <source>
        <dbReference type="ARBA" id="ARBA00016797"/>
    </source>
</evidence>
<keyword evidence="11" id="KW-1185">Reference proteome</keyword>
<dbReference type="SMART" id="SM00893">
    <property type="entry name" value="ETF"/>
    <property type="match status" value="1"/>
</dbReference>
<evidence type="ECO:0000256" key="5">
    <source>
        <dbReference type="ARBA" id="ARBA00022982"/>
    </source>
</evidence>
<evidence type="ECO:0000313" key="11">
    <source>
        <dbReference type="Proteomes" id="UP000093199"/>
    </source>
</evidence>
<dbReference type="PROSITE" id="PS01065">
    <property type="entry name" value="ETF_BETA"/>
    <property type="match status" value="1"/>
</dbReference>